<dbReference type="Gramene" id="PGSC0003DMT400059710">
    <property type="protein sequence ID" value="PGSC0003DMT400059710"/>
    <property type="gene ID" value="PGSC0003DMG400023214"/>
</dbReference>
<dbReference type="HOGENOM" id="CLU_1527806_0_0_1"/>
<proteinExistence type="predicted"/>
<dbReference type="Gene3D" id="1.10.510.10">
    <property type="entry name" value="Transferase(Phosphotransferase) domain 1"/>
    <property type="match status" value="1"/>
</dbReference>
<reference evidence="1" key="2">
    <citation type="submission" date="2015-06" db="UniProtKB">
        <authorList>
            <consortium name="EnsemblPlants"/>
        </authorList>
    </citation>
    <scope>IDENTIFICATION</scope>
    <source>
        <strain evidence="1">DM1-3 516 R44</strain>
    </source>
</reference>
<dbReference type="InParanoid" id="M1C4M5"/>
<dbReference type="EnsemblPlants" id="PGSC0003DMT400059710">
    <property type="protein sequence ID" value="PGSC0003DMT400059710"/>
    <property type="gene ID" value="PGSC0003DMG400023214"/>
</dbReference>
<accession>M1C4M5</accession>
<name>M1C4M5_SOLTU</name>
<dbReference type="Proteomes" id="UP000011115">
    <property type="component" value="Unassembled WGS sequence"/>
</dbReference>
<dbReference type="eggNOG" id="ENOG502SJ5P">
    <property type="taxonomic scope" value="Eukaryota"/>
</dbReference>
<evidence type="ECO:0000313" key="2">
    <source>
        <dbReference type="Proteomes" id="UP000011115"/>
    </source>
</evidence>
<protein>
    <submittedName>
        <fullName evidence="1">Leucine-rich repeat family protein / protein kinase family protein</fullName>
    </submittedName>
</protein>
<dbReference type="AlphaFoldDB" id="M1C4M5"/>
<dbReference type="PaxDb" id="4113-PGSC0003DMT400059710"/>
<organism evidence="1 2">
    <name type="scientific">Solanum tuberosum</name>
    <name type="common">Potato</name>
    <dbReference type="NCBI Taxonomy" id="4113"/>
    <lineage>
        <taxon>Eukaryota</taxon>
        <taxon>Viridiplantae</taxon>
        <taxon>Streptophyta</taxon>
        <taxon>Embryophyta</taxon>
        <taxon>Tracheophyta</taxon>
        <taxon>Spermatophyta</taxon>
        <taxon>Magnoliopsida</taxon>
        <taxon>eudicotyledons</taxon>
        <taxon>Gunneridae</taxon>
        <taxon>Pentapetalae</taxon>
        <taxon>asterids</taxon>
        <taxon>lamiids</taxon>
        <taxon>Solanales</taxon>
        <taxon>Solanaceae</taxon>
        <taxon>Solanoideae</taxon>
        <taxon>Solaneae</taxon>
        <taxon>Solanum</taxon>
    </lineage>
</organism>
<reference evidence="2" key="1">
    <citation type="journal article" date="2011" name="Nature">
        <title>Genome sequence and analysis of the tuber crop potato.</title>
        <authorList>
            <consortium name="The Potato Genome Sequencing Consortium"/>
        </authorList>
    </citation>
    <scope>NUCLEOTIDE SEQUENCE [LARGE SCALE GENOMIC DNA]</scope>
    <source>
        <strain evidence="2">cv. DM1-3 516 R44</strain>
    </source>
</reference>
<evidence type="ECO:0000313" key="1">
    <source>
        <dbReference type="EnsemblPlants" id="PGSC0003DMT400059710"/>
    </source>
</evidence>
<keyword evidence="2" id="KW-1185">Reference proteome</keyword>
<sequence>MCKIFNKEEETNANEYTVLKNSQGNSSQTSVAYKDSADKPFKRRKVLRPTFDENNCRRKYILRLVAETIYDSTDNTRLYQLIDPRTRPSSKFEGVDKLFTLAIGCVNEPGAERPSMGEAVKEIGSILELVSMSKYTEEKTSTRYEDTTQVSLDDFYDDKDFDYSCKFHSCGMNTTY</sequence>